<evidence type="ECO:0000313" key="3">
    <source>
        <dbReference type="EMBL" id="MDA3733638.1"/>
    </source>
</evidence>
<evidence type="ECO:0000256" key="2">
    <source>
        <dbReference type="HAMAP-Rule" id="MF_01477"/>
    </source>
</evidence>
<dbReference type="EMBL" id="JAQIFT010000068">
    <property type="protein sequence ID" value="MDA3733638.1"/>
    <property type="molecule type" value="Genomic_DNA"/>
</dbReference>
<comment type="similarity">
    <text evidence="1 2">Belongs to the Iojap/RsfS family.</text>
</comment>
<keyword evidence="2" id="KW-0963">Cytoplasm</keyword>
<dbReference type="Pfam" id="PF02410">
    <property type="entry name" value="RsfS"/>
    <property type="match status" value="1"/>
</dbReference>
<keyword evidence="2" id="KW-0678">Repressor</keyword>
<dbReference type="InterPro" id="IPR004394">
    <property type="entry name" value="Iojap/RsfS/C7orf30"/>
</dbReference>
<comment type="function">
    <text evidence="2">Functions as a ribosomal silencing factor. Interacts with ribosomal protein uL14 (rplN), blocking formation of intersubunit bridge B8. Prevents association of the 30S and 50S ribosomal subunits and the formation of functional ribosomes, thus repressing translation.</text>
</comment>
<dbReference type="PANTHER" id="PTHR21043:SF0">
    <property type="entry name" value="MITOCHONDRIAL ASSEMBLY OF RIBOSOMAL LARGE SUBUNIT PROTEIN 1"/>
    <property type="match status" value="1"/>
</dbReference>
<comment type="subcellular location">
    <subcellularLocation>
        <location evidence="2">Cytoplasm</location>
    </subcellularLocation>
</comment>
<comment type="caution">
    <text evidence="3">The sequence shown here is derived from an EMBL/GenBank/DDBJ whole genome shotgun (WGS) entry which is preliminary data.</text>
</comment>
<dbReference type="NCBIfam" id="TIGR00090">
    <property type="entry name" value="rsfS_iojap_ybeB"/>
    <property type="match status" value="1"/>
</dbReference>
<dbReference type="GO" id="GO:0090071">
    <property type="term" value="P:negative regulation of ribosome biogenesis"/>
    <property type="evidence" value="ECO:0007669"/>
    <property type="project" value="UniProtKB-UniRule"/>
</dbReference>
<dbReference type="GO" id="GO:0005737">
    <property type="term" value="C:cytoplasm"/>
    <property type="evidence" value="ECO:0007669"/>
    <property type="project" value="UniProtKB-SubCell"/>
</dbReference>
<dbReference type="SUPFAM" id="SSF81301">
    <property type="entry name" value="Nucleotidyltransferase"/>
    <property type="match status" value="1"/>
</dbReference>
<accession>A0AA42J2W0</accession>
<sequence>MNNESILLAQKVASILKKKKFESLQVLDVHNITSLADIFVIVVGNNTKQTKALADDIEDALSEEDIKVIQKEGYQTANWILMDYGRVIIHVLYKEDAEFYGLDRLWQDGTTLLF</sequence>
<dbReference type="Proteomes" id="UP001169242">
    <property type="component" value="Unassembled WGS sequence"/>
</dbReference>
<dbReference type="PANTHER" id="PTHR21043">
    <property type="entry name" value="IOJAP SUPERFAMILY ORTHOLOG"/>
    <property type="match status" value="1"/>
</dbReference>
<keyword evidence="4" id="KW-1185">Reference proteome</keyword>
<keyword evidence="2" id="KW-0810">Translation regulation</keyword>
<reference evidence="3" key="1">
    <citation type="journal article" date="2023" name="Int. J. Syst. Evol. Microbiol.">
        <title>&lt;i&gt;Holtiella tumoricola&lt;/i&gt; gen. nov. sp. nov., isolated from a human clinical sample.</title>
        <authorList>
            <person name="Allen-Vercoe E."/>
            <person name="Daigneault M.C."/>
            <person name="Vancuren S.J."/>
            <person name="Cochrane K."/>
            <person name="O'Neal L.L."/>
            <person name="Sankaranarayanan K."/>
            <person name="Lawson P.A."/>
        </authorList>
    </citation>
    <scope>NUCLEOTIDE SEQUENCE</scope>
    <source>
        <strain evidence="3">CC70A</strain>
    </source>
</reference>
<gene>
    <name evidence="2 3" type="primary">rsfS</name>
    <name evidence="3" type="ORF">PBV87_19390</name>
</gene>
<dbReference type="HAMAP" id="MF_01477">
    <property type="entry name" value="Iojap_RsfS"/>
    <property type="match status" value="1"/>
</dbReference>
<evidence type="ECO:0000313" key="4">
    <source>
        <dbReference type="Proteomes" id="UP001169242"/>
    </source>
</evidence>
<dbReference type="RefSeq" id="WP_271013430.1">
    <property type="nucleotide sequence ID" value="NZ_JAQIFT010000068.1"/>
</dbReference>
<evidence type="ECO:0000256" key="1">
    <source>
        <dbReference type="ARBA" id="ARBA00010574"/>
    </source>
</evidence>
<dbReference type="Gene3D" id="3.30.460.10">
    <property type="entry name" value="Beta Polymerase, domain 2"/>
    <property type="match status" value="1"/>
</dbReference>
<dbReference type="GO" id="GO:0042256">
    <property type="term" value="P:cytosolic ribosome assembly"/>
    <property type="evidence" value="ECO:0007669"/>
    <property type="project" value="UniProtKB-UniRule"/>
</dbReference>
<name>A0AA42J2W0_9FIRM</name>
<dbReference type="GO" id="GO:0043023">
    <property type="term" value="F:ribosomal large subunit binding"/>
    <property type="evidence" value="ECO:0007669"/>
    <property type="project" value="TreeGrafter"/>
</dbReference>
<dbReference type="AlphaFoldDB" id="A0AA42J2W0"/>
<dbReference type="GO" id="GO:0017148">
    <property type="term" value="P:negative regulation of translation"/>
    <property type="evidence" value="ECO:0007669"/>
    <property type="project" value="UniProtKB-UniRule"/>
</dbReference>
<comment type="subunit">
    <text evidence="2">Interacts with ribosomal protein uL14 (rplN).</text>
</comment>
<dbReference type="InterPro" id="IPR043519">
    <property type="entry name" value="NT_sf"/>
</dbReference>
<organism evidence="3 4">
    <name type="scientific">Holtiella tumoricola</name>
    <dbReference type="NCBI Taxonomy" id="3018743"/>
    <lineage>
        <taxon>Bacteria</taxon>
        <taxon>Bacillati</taxon>
        <taxon>Bacillota</taxon>
        <taxon>Clostridia</taxon>
        <taxon>Lachnospirales</taxon>
        <taxon>Cellulosilyticaceae</taxon>
        <taxon>Holtiella</taxon>
    </lineage>
</organism>
<protein>
    <recommendedName>
        <fullName evidence="2">Ribosomal silencing factor RsfS</fullName>
    </recommendedName>
</protein>
<proteinExistence type="inferred from homology"/>